<dbReference type="OrthoDB" id="10263536at2759"/>
<accession>A0A9P6NXB0</accession>
<dbReference type="EC" id="2.1.2.10" evidence="2 8"/>
<dbReference type="SUPFAM" id="SSF103025">
    <property type="entry name" value="Folate-binding domain"/>
    <property type="match status" value="1"/>
</dbReference>
<dbReference type="InterPro" id="IPR006222">
    <property type="entry name" value="GCVT_N"/>
</dbReference>
<dbReference type="GO" id="GO:0006546">
    <property type="term" value="P:glycine catabolic process"/>
    <property type="evidence" value="ECO:0007669"/>
    <property type="project" value="InterPro"/>
</dbReference>
<organism evidence="11 12">
    <name type="scientific">Cronartium quercuum f. sp. fusiforme G11</name>
    <dbReference type="NCBI Taxonomy" id="708437"/>
    <lineage>
        <taxon>Eukaryota</taxon>
        <taxon>Fungi</taxon>
        <taxon>Dikarya</taxon>
        <taxon>Basidiomycota</taxon>
        <taxon>Pucciniomycotina</taxon>
        <taxon>Pucciniomycetes</taxon>
        <taxon>Pucciniales</taxon>
        <taxon>Coleosporiaceae</taxon>
        <taxon>Cronartium</taxon>
    </lineage>
</organism>
<evidence type="ECO:0000256" key="8">
    <source>
        <dbReference type="RuleBase" id="RU003981"/>
    </source>
</evidence>
<gene>
    <name evidence="11" type="ORF">CROQUDRAFT_403176</name>
</gene>
<evidence type="ECO:0000313" key="12">
    <source>
        <dbReference type="Proteomes" id="UP000886653"/>
    </source>
</evidence>
<proteinExistence type="inferred from homology"/>
<evidence type="ECO:0000256" key="6">
    <source>
        <dbReference type="ARBA" id="ARBA00047665"/>
    </source>
</evidence>
<dbReference type="PANTHER" id="PTHR43757">
    <property type="entry name" value="AMINOMETHYLTRANSFERASE"/>
    <property type="match status" value="1"/>
</dbReference>
<dbReference type="GO" id="GO:0005739">
    <property type="term" value="C:mitochondrion"/>
    <property type="evidence" value="ECO:0007669"/>
    <property type="project" value="UniProtKB-SubCell"/>
</dbReference>
<comment type="function">
    <text evidence="8">The glycine cleavage system catalyzes the degradation of glycine.</text>
</comment>
<dbReference type="PANTHER" id="PTHR43757:SF2">
    <property type="entry name" value="AMINOMETHYLTRANSFERASE, MITOCHONDRIAL"/>
    <property type="match status" value="1"/>
</dbReference>
<evidence type="ECO:0000256" key="2">
    <source>
        <dbReference type="ARBA" id="ARBA00012616"/>
    </source>
</evidence>
<keyword evidence="8" id="KW-0809">Transit peptide</keyword>
<dbReference type="Pfam" id="PF08669">
    <property type="entry name" value="GCV_T_C"/>
    <property type="match status" value="1"/>
</dbReference>
<dbReference type="GO" id="GO:0008483">
    <property type="term" value="F:transaminase activity"/>
    <property type="evidence" value="ECO:0007669"/>
    <property type="project" value="UniProtKB-KW"/>
</dbReference>
<dbReference type="InterPro" id="IPR029043">
    <property type="entry name" value="GcvT/YgfZ_C"/>
</dbReference>
<evidence type="ECO:0000256" key="1">
    <source>
        <dbReference type="ARBA" id="ARBA00008609"/>
    </source>
</evidence>
<evidence type="ECO:0000256" key="5">
    <source>
        <dbReference type="ARBA" id="ARBA00031395"/>
    </source>
</evidence>
<comment type="subunit">
    <text evidence="8">The glycine cleavage system is composed of four proteins: P, T, L and H.</text>
</comment>
<sequence>MVQSRITGPGATDFLSRLLPSSLSSLKPYTSTLSVMLNADGGIIDDCMLTRWAEQDYYLVTNAARRKRDLAWIQQHLQSFDAQLELLDHWGLVALQGPKASTILQPLLDHQSLKLDNSLFFGQSIHTEIAGVRVHVARGGYTGEDGFEISIPPDHAQSITSLLLDQPGVTLAGLAARDSLRLEAGLCLYGTDLDETVSVGEAGLNWVVGKDRSGFLGEERTRKDIGPELQRRRVGLLIEAGAPARAGSMLFSKKTPIGVVTSGIPSPSLKNQNIAMAYVGSHFHNKGTIIKVSVRDKLREAKVVKMPFVPARYHRAPKPSTEG</sequence>
<dbReference type="GO" id="GO:0004047">
    <property type="term" value="F:aminomethyltransferase activity"/>
    <property type="evidence" value="ECO:0007669"/>
    <property type="project" value="UniProtKB-EC"/>
</dbReference>
<dbReference type="NCBIfam" id="TIGR00528">
    <property type="entry name" value="gcvT"/>
    <property type="match status" value="1"/>
</dbReference>
<feature type="domain" description="Aminomethyltransferase C-terminal" evidence="10">
    <location>
        <begin position="231"/>
        <end position="309"/>
    </location>
</feature>
<keyword evidence="12" id="KW-1185">Reference proteome</keyword>
<dbReference type="InterPro" id="IPR028896">
    <property type="entry name" value="GcvT/YgfZ/DmdA"/>
</dbReference>
<dbReference type="Gene3D" id="3.30.1360.120">
    <property type="entry name" value="Probable tRNA modification gtpase trme, domain 1"/>
    <property type="match status" value="1"/>
</dbReference>
<evidence type="ECO:0000256" key="4">
    <source>
        <dbReference type="ARBA" id="ARBA00022679"/>
    </source>
</evidence>
<protein>
    <recommendedName>
        <fullName evidence="2 8">Aminomethyltransferase</fullName>
        <ecNumber evidence="2 8">2.1.2.10</ecNumber>
    </recommendedName>
    <alternativeName>
        <fullName evidence="5 8">Glycine cleavage system T protein</fullName>
    </alternativeName>
</protein>
<reference evidence="11" key="1">
    <citation type="submission" date="2013-11" db="EMBL/GenBank/DDBJ databases">
        <title>Genome sequence of the fusiform rust pathogen reveals effectors for host alternation and coevolution with pine.</title>
        <authorList>
            <consortium name="DOE Joint Genome Institute"/>
            <person name="Smith K."/>
            <person name="Pendleton A."/>
            <person name="Kubisiak T."/>
            <person name="Anderson C."/>
            <person name="Salamov A."/>
            <person name="Aerts A."/>
            <person name="Riley R."/>
            <person name="Clum A."/>
            <person name="Lindquist E."/>
            <person name="Ence D."/>
            <person name="Campbell M."/>
            <person name="Kronenberg Z."/>
            <person name="Feau N."/>
            <person name="Dhillon B."/>
            <person name="Hamelin R."/>
            <person name="Burleigh J."/>
            <person name="Smith J."/>
            <person name="Yandell M."/>
            <person name="Nelson C."/>
            <person name="Grigoriev I."/>
            <person name="Davis J."/>
        </authorList>
    </citation>
    <scope>NUCLEOTIDE SEQUENCE</scope>
    <source>
        <strain evidence="11">G11</strain>
    </source>
</reference>
<dbReference type="Proteomes" id="UP000886653">
    <property type="component" value="Unassembled WGS sequence"/>
</dbReference>
<keyword evidence="3 8" id="KW-0032">Aminotransferase</keyword>
<feature type="domain" description="GCVT N-terminal" evidence="9">
    <location>
        <begin position="1"/>
        <end position="211"/>
    </location>
</feature>
<dbReference type="Pfam" id="PF01571">
    <property type="entry name" value="GCV_T"/>
    <property type="match status" value="1"/>
</dbReference>
<evidence type="ECO:0000313" key="11">
    <source>
        <dbReference type="EMBL" id="KAG0151894.1"/>
    </source>
</evidence>
<dbReference type="EMBL" id="MU167210">
    <property type="protein sequence ID" value="KAG0151894.1"/>
    <property type="molecule type" value="Genomic_DNA"/>
</dbReference>
<dbReference type="InterPro" id="IPR013977">
    <property type="entry name" value="GcvT_C"/>
</dbReference>
<comment type="similarity">
    <text evidence="1 8">Belongs to the GcvT family.</text>
</comment>
<evidence type="ECO:0000259" key="9">
    <source>
        <dbReference type="Pfam" id="PF01571"/>
    </source>
</evidence>
<comment type="subcellular location">
    <subcellularLocation>
        <location evidence="8">Mitochondrion</location>
    </subcellularLocation>
</comment>
<evidence type="ECO:0000259" key="10">
    <source>
        <dbReference type="Pfam" id="PF08669"/>
    </source>
</evidence>
<keyword evidence="4 8" id="KW-0808">Transferase</keyword>
<dbReference type="PIRSF" id="PIRSF006487">
    <property type="entry name" value="GcvT"/>
    <property type="match status" value="1"/>
</dbReference>
<dbReference type="SUPFAM" id="SSF101790">
    <property type="entry name" value="Aminomethyltransferase beta-barrel domain"/>
    <property type="match status" value="1"/>
</dbReference>
<dbReference type="InterPro" id="IPR027266">
    <property type="entry name" value="TrmE/GcvT-like"/>
</dbReference>
<evidence type="ECO:0000256" key="7">
    <source>
        <dbReference type="PIRSR" id="PIRSR006487-1"/>
    </source>
</evidence>
<dbReference type="AlphaFoldDB" id="A0A9P6NXB0"/>
<dbReference type="GO" id="GO:0005960">
    <property type="term" value="C:glycine cleavage complex"/>
    <property type="evidence" value="ECO:0007669"/>
    <property type="project" value="InterPro"/>
</dbReference>
<dbReference type="InterPro" id="IPR006223">
    <property type="entry name" value="GcvT"/>
</dbReference>
<comment type="catalytic activity">
    <reaction evidence="6 8">
        <text>N(6)-[(R)-S(8)-aminomethyldihydrolipoyl]-L-lysyl-[protein] + (6S)-5,6,7,8-tetrahydrofolate = N(6)-[(R)-dihydrolipoyl]-L-lysyl-[protein] + (6R)-5,10-methylene-5,6,7,8-tetrahydrofolate + NH4(+)</text>
        <dbReference type="Rhea" id="RHEA:16945"/>
        <dbReference type="Rhea" id="RHEA-COMP:10475"/>
        <dbReference type="Rhea" id="RHEA-COMP:10492"/>
        <dbReference type="ChEBI" id="CHEBI:15636"/>
        <dbReference type="ChEBI" id="CHEBI:28938"/>
        <dbReference type="ChEBI" id="CHEBI:57453"/>
        <dbReference type="ChEBI" id="CHEBI:83100"/>
        <dbReference type="ChEBI" id="CHEBI:83143"/>
        <dbReference type="EC" id="2.1.2.10"/>
    </reaction>
</comment>
<evidence type="ECO:0000256" key="3">
    <source>
        <dbReference type="ARBA" id="ARBA00022576"/>
    </source>
</evidence>
<comment type="caution">
    <text evidence="11">The sequence shown here is derived from an EMBL/GenBank/DDBJ whole genome shotgun (WGS) entry which is preliminary data.</text>
</comment>
<feature type="binding site" evidence="7">
    <location>
        <position position="148"/>
    </location>
    <ligand>
        <name>substrate</name>
    </ligand>
</feature>
<keyword evidence="8" id="KW-0496">Mitochondrion</keyword>
<name>A0A9P6NXB0_9BASI</name>